<dbReference type="InterPro" id="IPR003703">
    <property type="entry name" value="Acyl_CoA_thio"/>
</dbReference>
<gene>
    <name evidence="2" type="primary">Acot8</name>
    <name evidence="2" type="ORF">Tcan_04169</name>
</gene>
<feature type="domain" description="Acyl-CoA thioesterase-like C-terminal" evidence="1">
    <location>
        <begin position="1"/>
        <end position="59"/>
    </location>
</feature>
<proteinExistence type="predicted"/>
<keyword evidence="3" id="KW-1185">Reference proteome</keyword>
<dbReference type="Proteomes" id="UP000031036">
    <property type="component" value="Unassembled WGS sequence"/>
</dbReference>
<dbReference type="PANTHER" id="PTHR11066:SF49">
    <property type="entry name" value="ACYL-COA THIOESTERASE II"/>
    <property type="match status" value="1"/>
</dbReference>
<organism evidence="2 3">
    <name type="scientific">Toxocara canis</name>
    <name type="common">Canine roundworm</name>
    <dbReference type="NCBI Taxonomy" id="6265"/>
    <lineage>
        <taxon>Eukaryota</taxon>
        <taxon>Metazoa</taxon>
        <taxon>Ecdysozoa</taxon>
        <taxon>Nematoda</taxon>
        <taxon>Chromadorea</taxon>
        <taxon>Rhabditida</taxon>
        <taxon>Spirurina</taxon>
        <taxon>Ascaridomorpha</taxon>
        <taxon>Ascaridoidea</taxon>
        <taxon>Toxocaridae</taxon>
        <taxon>Toxocara</taxon>
    </lineage>
</organism>
<sequence>MAFSLDHCIWMHNWNFRVDEWMLYENYSPIARGSRGFIEGRLWTRDGRLILSSAQEGLIRSSKCKHDS</sequence>
<evidence type="ECO:0000313" key="3">
    <source>
        <dbReference type="Proteomes" id="UP000031036"/>
    </source>
</evidence>
<dbReference type="SUPFAM" id="SSF54637">
    <property type="entry name" value="Thioesterase/thiol ester dehydrase-isomerase"/>
    <property type="match status" value="1"/>
</dbReference>
<dbReference type="CDD" id="cd03444">
    <property type="entry name" value="Thioesterase_II_repeat1"/>
    <property type="match status" value="1"/>
</dbReference>
<dbReference type="InterPro" id="IPR029069">
    <property type="entry name" value="HotDog_dom_sf"/>
</dbReference>
<evidence type="ECO:0000259" key="1">
    <source>
        <dbReference type="Pfam" id="PF20789"/>
    </source>
</evidence>
<evidence type="ECO:0000313" key="2">
    <source>
        <dbReference type="EMBL" id="KHN85248.1"/>
    </source>
</evidence>
<accession>A0A0B2VUD1</accession>
<dbReference type="AlphaFoldDB" id="A0A0B2VUD1"/>
<dbReference type="GO" id="GO:0009062">
    <property type="term" value="P:fatty acid catabolic process"/>
    <property type="evidence" value="ECO:0007669"/>
    <property type="project" value="TreeGrafter"/>
</dbReference>
<dbReference type="GO" id="GO:0005782">
    <property type="term" value="C:peroxisomal matrix"/>
    <property type="evidence" value="ECO:0007669"/>
    <property type="project" value="UniProtKB-SubCell"/>
</dbReference>
<dbReference type="OrthoDB" id="68328at2759"/>
<protein>
    <submittedName>
        <fullName evidence="2">Acyl-coenzyme A thioesterase 8</fullName>
    </submittedName>
</protein>
<dbReference type="STRING" id="6265.A0A0B2VUD1"/>
<dbReference type="Gene3D" id="3.10.129.10">
    <property type="entry name" value="Hotdog Thioesterase"/>
    <property type="match status" value="1"/>
</dbReference>
<comment type="caution">
    <text evidence="2">The sequence shown here is derived from an EMBL/GenBank/DDBJ whole genome shotgun (WGS) entry which is preliminary data.</text>
</comment>
<dbReference type="GO" id="GO:0006637">
    <property type="term" value="P:acyl-CoA metabolic process"/>
    <property type="evidence" value="ECO:0007669"/>
    <property type="project" value="InterPro"/>
</dbReference>
<dbReference type="PANTHER" id="PTHR11066">
    <property type="entry name" value="ACYL-COA THIOESTERASE"/>
    <property type="match status" value="1"/>
</dbReference>
<name>A0A0B2VUD1_TOXCA</name>
<dbReference type="InterPro" id="IPR049450">
    <property type="entry name" value="ACOT8-like_C"/>
</dbReference>
<dbReference type="GO" id="GO:0047617">
    <property type="term" value="F:fatty acyl-CoA hydrolase activity"/>
    <property type="evidence" value="ECO:0007669"/>
    <property type="project" value="InterPro"/>
</dbReference>
<dbReference type="EMBL" id="JPKZ01000843">
    <property type="protein sequence ID" value="KHN85248.1"/>
    <property type="molecule type" value="Genomic_DNA"/>
</dbReference>
<reference evidence="2 3" key="1">
    <citation type="submission" date="2014-11" db="EMBL/GenBank/DDBJ databases">
        <title>Genetic blueprint of the zoonotic pathogen Toxocara canis.</title>
        <authorList>
            <person name="Zhu X.-Q."/>
            <person name="Korhonen P.K."/>
            <person name="Cai H."/>
            <person name="Young N.D."/>
            <person name="Nejsum P."/>
            <person name="von Samson-Himmelstjerna G."/>
            <person name="Boag P.R."/>
            <person name="Tan P."/>
            <person name="Li Q."/>
            <person name="Min J."/>
            <person name="Yang Y."/>
            <person name="Wang X."/>
            <person name="Fang X."/>
            <person name="Hall R.S."/>
            <person name="Hofmann A."/>
            <person name="Sternberg P.W."/>
            <person name="Jex A.R."/>
            <person name="Gasser R.B."/>
        </authorList>
    </citation>
    <scope>NUCLEOTIDE SEQUENCE [LARGE SCALE GENOMIC DNA]</scope>
    <source>
        <strain evidence="2">PN_DK_2014</strain>
    </source>
</reference>
<dbReference type="Pfam" id="PF20789">
    <property type="entry name" value="4HBT_3C"/>
    <property type="match status" value="1"/>
</dbReference>